<name>A0A0C9WT76_9AGAR</name>
<dbReference type="Proteomes" id="UP000054477">
    <property type="component" value="Unassembled WGS sequence"/>
</dbReference>
<evidence type="ECO:0000313" key="1">
    <source>
        <dbReference type="EMBL" id="KIJ91418.1"/>
    </source>
</evidence>
<gene>
    <name evidence="1" type="ORF">K443DRAFT_14408</name>
</gene>
<reference evidence="1 2" key="1">
    <citation type="submission" date="2014-04" db="EMBL/GenBank/DDBJ databases">
        <authorList>
            <consortium name="DOE Joint Genome Institute"/>
            <person name="Kuo A."/>
            <person name="Kohler A."/>
            <person name="Nagy L.G."/>
            <person name="Floudas D."/>
            <person name="Copeland A."/>
            <person name="Barry K.W."/>
            <person name="Cichocki N."/>
            <person name="Veneault-Fourrey C."/>
            <person name="LaButti K."/>
            <person name="Lindquist E.A."/>
            <person name="Lipzen A."/>
            <person name="Lundell T."/>
            <person name="Morin E."/>
            <person name="Murat C."/>
            <person name="Sun H."/>
            <person name="Tunlid A."/>
            <person name="Henrissat B."/>
            <person name="Grigoriev I.V."/>
            <person name="Hibbett D.S."/>
            <person name="Martin F."/>
            <person name="Nordberg H.P."/>
            <person name="Cantor M.N."/>
            <person name="Hua S.X."/>
        </authorList>
    </citation>
    <scope>NUCLEOTIDE SEQUENCE [LARGE SCALE GENOMIC DNA]</scope>
    <source>
        <strain evidence="1 2">LaAM-08-1</strain>
    </source>
</reference>
<keyword evidence="2" id="KW-1185">Reference proteome</keyword>
<dbReference type="HOGENOM" id="CLU_2109431_0_0_1"/>
<accession>A0A0C9WT76</accession>
<reference evidence="2" key="2">
    <citation type="submission" date="2015-01" db="EMBL/GenBank/DDBJ databases">
        <title>Evolutionary Origins and Diversification of the Mycorrhizal Mutualists.</title>
        <authorList>
            <consortium name="DOE Joint Genome Institute"/>
            <consortium name="Mycorrhizal Genomics Consortium"/>
            <person name="Kohler A."/>
            <person name="Kuo A."/>
            <person name="Nagy L.G."/>
            <person name="Floudas D."/>
            <person name="Copeland A."/>
            <person name="Barry K.W."/>
            <person name="Cichocki N."/>
            <person name="Veneault-Fourrey C."/>
            <person name="LaButti K."/>
            <person name="Lindquist E.A."/>
            <person name="Lipzen A."/>
            <person name="Lundell T."/>
            <person name="Morin E."/>
            <person name="Murat C."/>
            <person name="Riley R."/>
            <person name="Ohm R."/>
            <person name="Sun H."/>
            <person name="Tunlid A."/>
            <person name="Henrissat B."/>
            <person name="Grigoriev I.V."/>
            <person name="Hibbett D.S."/>
            <person name="Martin F."/>
        </authorList>
    </citation>
    <scope>NUCLEOTIDE SEQUENCE [LARGE SCALE GENOMIC DNA]</scope>
    <source>
        <strain evidence="2">LaAM-08-1</strain>
    </source>
</reference>
<sequence length="115" mass="13029">MTTKEKLVEGHLESNRNMWGSVKSSPVLVGDDKRIHVMHWRVINGQYFLVPPQFLQDWLESCRNPQDSAGLQAKVFIFVASPAKLGRAQQNLAGLGKAWQDWTGFRQSFAGFILN</sequence>
<dbReference type="AlphaFoldDB" id="A0A0C9WT76"/>
<proteinExistence type="predicted"/>
<protein>
    <submittedName>
        <fullName evidence="1">Uncharacterized protein</fullName>
    </submittedName>
</protein>
<dbReference type="EMBL" id="KN839010">
    <property type="protein sequence ID" value="KIJ91418.1"/>
    <property type="molecule type" value="Genomic_DNA"/>
</dbReference>
<evidence type="ECO:0000313" key="2">
    <source>
        <dbReference type="Proteomes" id="UP000054477"/>
    </source>
</evidence>
<organism evidence="1 2">
    <name type="scientific">Laccaria amethystina LaAM-08-1</name>
    <dbReference type="NCBI Taxonomy" id="1095629"/>
    <lineage>
        <taxon>Eukaryota</taxon>
        <taxon>Fungi</taxon>
        <taxon>Dikarya</taxon>
        <taxon>Basidiomycota</taxon>
        <taxon>Agaricomycotina</taxon>
        <taxon>Agaricomycetes</taxon>
        <taxon>Agaricomycetidae</taxon>
        <taxon>Agaricales</taxon>
        <taxon>Agaricineae</taxon>
        <taxon>Hydnangiaceae</taxon>
        <taxon>Laccaria</taxon>
    </lineage>
</organism>